<dbReference type="InterPro" id="IPR013783">
    <property type="entry name" value="Ig-like_fold"/>
</dbReference>
<dbReference type="InterPro" id="IPR015919">
    <property type="entry name" value="Cadherin-like_sf"/>
</dbReference>
<dbReference type="GO" id="GO:0005509">
    <property type="term" value="F:calcium ion binding"/>
    <property type="evidence" value="ECO:0007669"/>
    <property type="project" value="InterPro"/>
</dbReference>
<feature type="domain" description="Bacterial Ig-like" evidence="2">
    <location>
        <begin position="691"/>
        <end position="777"/>
    </location>
</feature>
<dbReference type="Gene3D" id="2.60.40.10">
    <property type="entry name" value="Immunoglobulins"/>
    <property type="match status" value="3"/>
</dbReference>
<dbReference type="KEGG" id="gma:AciX8_2072"/>
<dbReference type="PANTHER" id="PTHR37494:SF1">
    <property type="entry name" value="STAPHYLOCOCCUS AUREUS SURFACE PROTEIN A"/>
    <property type="match status" value="1"/>
</dbReference>
<dbReference type="SUPFAM" id="SSF49313">
    <property type="entry name" value="Cadherin-like"/>
    <property type="match status" value="2"/>
</dbReference>
<dbReference type="GO" id="GO:0016020">
    <property type="term" value="C:membrane"/>
    <property type="evidence" value="ECO:0007669"/>
    <property type="project" value="InterPro"/>
</dbReference>
<dbReference type="EMBL" id="CP003130">
    <property type="protein sequence ID" value="AEU36402.1"/>
    <property type="molecule type" value="Genomic_DNA"/>
</dbReference>
<dbReference type="NCBIfam" id="TIGR03803">
    <property type="entry name" value="Gloeo_Verruco"/>
    <property type="match status" value="7"/>
</dbReference>
<organism evidence="3 4">
    <name type="scientific">Granulicella mallensis (strain ATCC BAA-1857 / DSM 23137 / MP5ACTX8)</name>
    <dbReference type="NCBI Taxonomy" id="682795"/>
    <lineage>
        <taxon>Bacteria</taxon>
        <taxon>Pseudomonadati</taxon>
        <taxon>Acidobacteriota</taxon>
        <taxon>Terriglobia</taxon>
        <taxon>Terriglobales</taxon>
        <taxon>Acidobacteriaceae</taxon>
        <taxon>Granulicella</taxon>
    </lineage>
</organism>
<dbReference type="Pfam" id="PF05345">
    <property type="entry name" value="He_PIG"/>
    <property type="match status" value="2"/>
</dbReference>
<proteinExistence type="predicted"/>
<protein>
    <submittedName>
        <fullName evidence="3">Gloeo_Verruco repeat protein</fullName>
    </submittedName>
</protein>
<feature type="transmembrane region" description="Helical" evidence="1">
    <location>
        <begin position="887"/>
        <end position="905"/>
    </location>
</feature>
<sequence>MPTTNRSARAFAMSFRRIRGLTVAVVCQLGLLFTPSALKAQTATVSILHSFAGTTDSQGPYAGVIQAGDGNLYGTTLGNFSTDNGSIFQITPSGTLTPLYSFVGGSDSATPFAGLIQGDDGGFYGTTYGDIGVTDGSIFKLPFGSTTLDTLFTFTGDANGSIPTSALVESTDGSYYGGTSSGGSGNGTLFKITSDGTLTTVAPFKNKLLGAAPSGPPVEYTDGNFYGTTSGGGGSDFGAFYQLTPTGEYTVLYSFTGTGDGAAPTGTPVVGSDGNFYGTTGQSGAVTTPDKNGTIYKMTPGGVLTTLHVFNGTTDGAGPVGLFMGSDGNLYGAAGLGVNGNGTLFEITTSGAFTVLYSFGGTAGDGNGPAALVQASDGNFYGTTSGGGANAMGTVFKLTTATALPAPVQITSSASTIPLGTPVTLNWQVLNAFSQTLRNCYASVQTTASGPGAWTGLQKGTYNATTHIYSGSATITPTASGPYTYGLTCGGVESGTATVTVGGAQTLVVTTSNLPQARVGVDYSTALVASGGVLPYTWSLTVGSLPAGLTLNASSGVISGKPTVPGMANFTVQVKDSDPTPATATASLGMTVVQPLVITTMSLPAVRVGSTYSQTLTATGGTPPYIWKQSSGNLPAGLQLSSAGVISGTVTAAGPATFAVSVSDSAAPVTQSVTGNLSIVAEPLIVPTGAVTLSPSTISIGQTTTVTLNLSAPAGSPVATGNVQFVANGANFGSPVPVMNGSASLTSPAFNATGSYEITANYTGDPNYVALNFPPAILAVTTAPALAIQATPSVLSATSGTAAMTSIAVYNANGAAIKFACSGLPVNAVCNFGPLSSTGTTSLQIAAYTTASLSRPELRGRSIALNLAWLLPGVLALGAFARKRRRVVLLGIAALLLVATTSLSGCSGGSPATADSPKGTSSVVVTATVGSQTASTLITLTVQ</sequence>
<accession>G8NTS8</accession>
<keyword evidence="1" id="KW-0472">Membrane</keyword>
<evidence type="ECO:0000259" key="2">
    <source>
        <dbReference type="Pfam" id="PF16640"/>
    </source>
</evidence>
<dbReference type="HOGENOM" id="CLU_328402_0_0_0"/>
<evidence type="ECO:0000313" key="4">
    <source>
        <dbReference type="Proteomes" id="UP000007113"/>
    </source>
</evidence>
<dbReference type="PANTHER" id="PTHR37494">
    <property type="entry name" value="HEMAGGLUTININ"/>
    <property type="match status" value="1"/>
</dbReference>
<dbReference type="InterPro" id="IPR032109">
    <property type="entry name" value="Big_3_5"/>
</dbReference>
<feature type="transmembrane region" description="Helical" evidence="1">
    <location>
        <begin position="863"/>
        <end position="880"/>
    </location>
</feature>
<keyword evidence="1" id="KW-1133">Transmembrane helix</keyword>
<gene>
    <name evidence="3" type="ordered locus">AciX8_2072</name>
</gene>
<dbReference type="Proteomes" id="UP000007113">
    <property type="component" value="Chromosome"/>
</dbReference>
<reference evidence="3 4" key="1">
    <citation type="submission" date="2011-11" db="EMBL/GenBank/DDBJ databases">
        <title>Complete sequence of Granulicella mallensis MP5ACTX8.</title>
        <authorList>
            <consortium name="US DOE Joint Genome Institute"/>
            <person name="Lucas S."/>
            <person name="Copeland A."/>
            <person name="Lapidus A."/>
            <person name="Cheng J.-F."/>
            <person name="Goodwin L."/>
            <person name="Pitluck S."/>
            <person name="Peters L."/>
            <person name="Lu M."/>
            <person name="Detter J.C."/>
            <person name="Han C."/>
            <person name="Tapia R."/>
            <person name="Land M."/>
            <person name="Hauser L."/>
            <person name="Kyrpides N."/>
            <person name="Ivanova N."/>
            <person name="Mikhailova N."/>
            <person name="Pagani I."/>
            <person name="Rawat S."/>
            <person name="Mannisto M."/>
            <person name="Haggblom M."/>
            <person name="Woyke T."/>
        </authorList>
    </citation>
    <scope>NUCLEOTIDE SEQUENCE [LARGE SCALE GENOMIC DNA]</scope>
    <source>
        <strain evidence="4">ATCC BAA-1857 / DSM 23137 / MP5ACTX8</strain>
    </source>
</reference>
<dbReference type="SUPFAM" id="SSF63829">
    <property type="entry name" value="Calcium-dependent phosphotriesterase"/>
    <property type="match status" value="1"/>
</dbReference>
<dbReference type="OrthoDB" id="98197at2"/>
<dbReference type="InterPro" id="IPR022519">
    <property type="entry name" value="Gloeo/Verruco_rpt"/>
</dbReference>
<dbReference type="RefSeq" id="WP_014265280.1">
    <property type="nucleotide sequence ID" value="NC_016631.1"/>
</dbReference>
<keyword evidence="1" id="KW-0812">Transmembrane</keyword>
<dbReference type="AlphaFoldDB" id="G8NTS8"/>
<dbReference type="eggNOG" id="COG5492">
    <property type="taxonomic scope" value="Bacteria"/>
</dbReference>
<name>G8NTS8_GRAMM</name>
<evidence type="ECO:0000313" key="3">
    <source>
        <dbReference type="EMBL" id="AEU36402.1"/>
    </source>
</evidence>
<evidence type="ECO:0000256" key="1">
    <source>
        <dbReference type="SAM" id="Phobius"/>
    </source>
</evidence>
<dbReference type="Pfam" id="PF16640">
    <property type="entry name" value="Big_3_5"/>
    <property type="match status" value="1"/>
</dbReference>
<keyword evidence="4" id="KW-1185">Reference proteome</keyword>
<dbReference type="STRING" id="682795.AciX8_2072"/>